<dbReference type="Pfam" id="PF13716">
    <property type="entry name" value="CRAL_TRIO_2"/>
    <property type="match status" value="1"/>
</dbReference>
<accession>A0A8W8KDX2</accession>
<feature type="domain" description="Ras-GAP" evidence="4">
    <location>
        <begin position="1235"/>
        <end position="1499"/>
    </location>
</feature>
<keyword evidence="7" id="KW-1185">Reference proteome</keyword>
<sequence length="2889" mass="326063">MATQKPGEWVQSLIQRFDAQLPIKTGLHTTQSIQNVEQNKECLISVSKHKFSLVINGLTKILQNVSSMRIHPGEAERNYYESQLIILDSLEQVLNSQPKDTSRLDEAIYVKLLLPEICKFLNQPTDNPNPLVLQLKNLASKVLFALSQNNFTAVFNRISAKLSNLPPSADVDQSDLSDLELIQHINVDIHRLIKLLNEVVCKFKPIKSKQVFLTLANNLEKAIWNWMDNYPEEFTDLQKRPNEELQDCSDKLFEHFNSSCMESRKRAAAVWPLQMMLLVMCPKILEEISNADAGAPCSPHIMKKKMFIDEVKKAIASHHGGSKQMIEGAAITCVRLCKASTYISINDRLNVLFAFVQSIINDLKNLLFTPPPSKTFSRGQGIVGQDLDLYIDCFVSCFRITPHNNDVLKICLNPHSPPIYHFVLVNALHRIITQHPLAWWPRINIIYGKAAELRSMFTDTLNKVTQGMATNPTPKVIGSSIPYVSIANFTKMTLYKLSKATDENMTTYRYLLLWIVRLIHADPYLMLHNHGKPGHEIQSSTLELMNGLVSLVHQQCMPDVAQEAMEALLCLHQPINIELWNPESPINTFWDVSSQVLFSISQKLIQRQLVNYTEILKWLRDILVCRNTFLQKHSANANLGNNKTICIHIKLEVVFFMYLWSIDIDAVLTGMSCFHLLCEEADIRCGSDEMAVTQILPNYNVYADIAQASTVLTTGRAALQKRIMALLRKIDQHTSGNSQAWDDTFRNWEVITQYLENYPKDAKVKTDSEIPTGLGETIKKRKPPHHANTEHELEDQLNEWANMTGFLCALGGVRLQNRPHRLSAGPSIASGLDSRKSSLMQSYDTQYCPVTQFISNMLKLLVCQNEKFGAQIQKHVKELVGHELNPALYPILFDQIKVCVDKFFDPSGQVIVTELNTQFIENVIFIMKNILEMKTDQPCEHLGVTSIESLMLAVVRYVRHLDSTVHAIQIKIKLCQLVEAMMLRRDDLTFRQEMKFRNKLVEYLTDWIMGNSHQVNIGDICSMSRKPLPRTGLQRYIHNPSGPGSCAKGPPHMPSPTPLFLHSQTTVDLDQASMQGVAALLAGLPLQPEESDRGDLMEAKSQLFLKYLTLFMNLLNDCSEEEQDTAMDPNRKRSTSNLSALRNCTVQAMSNLLNANIDSGLMHSIALGYHKDPQTRAAFMEVLTKILQQGTEFETLAETALADRFERLVELVTMIGDKGELPIAMALATVVPTQQMDELARVFVNLFDAKHLLYQLLWNMFSKEVEIADCMQTLFRGNSLASKIMAYCFRFYGQNYLRELLNPHIMEMTQQKVSFEIDPARLDSGESIEENKKNLMLITQKVFDSIVGSAPQFPPKLRVMCHCLFQVISLRFPHDSIFATGTVIFLRFFNPVLGKTTKYLSKSLLLVATESISDLMPLFGMFPSKLRSMCHCLYQVVTQRFQQSSAEAVWTVIGTVIFLRFINPAIVSPFESGIIDEEPTQKVKRGLTLMCKIMQNIANHLQFTKENHMRTFNEFLKTNFEAGRRFFTEIASDGDIPDTGNHSLSFINDANVLALHRLLWNNQEKIGDYLSSSRDHKAVGRRPFDKMATLLAYLGPPEHRPLDSHVGIFATRWSSMDMTSTKFEEIMSKHNMHEKDEFKSLKNLLIFYQAGTSTAGNPVFYYIARRYKVGEINGDLLIYHVLLTLKPFYNKPFELVIDFTHTCAENRFRTDFLSKWFVVMPEVVYQNITASYIYNCNSWIREYTKYHDRILNPLKGNRKLIFIDHPARLNEYIDPDQQKLPGSTVALEEDLKISNNALKLSHKDTKVTIKVGPNAIQITSAEKLRVLGHQVLLNDIYYASEIEEVCLVDDNQFTLTISNESGPLSFIHNDCDNIVHDIIHIRTRWELSQPESVTVHTKIRPKDVPGTLLNVALLNLGSSDPSLRSAAYNLLCALTQTFDLKIEGQLLETTGLCIPANNTIFIKLISETLAVNEPHLTLEFLEECIQGFGNSNIEMKHLCLEYITPWLPNLTRFCKHSDENKRQKVALILDKLITMTIEEVEMYPSIQAKIWGNIGKVADLLDMVLDSFIKRSVTGGLGSIQAEIMADTAVALTSANVQLVSRKVIGRLCRLIDKTCTSPTPTLEQHLMWDDIAILARYLLMLSFNNSLDVASHLPFLFHIVTLLVCTGPLSLRASTHGLVINIIHSLCTCAQLSSINETTMKVLKMSLAEFSLPKFYQLFGISKVKSAAVSAFRTSYRPGDRSFTMSPPEHEKMSLSSLETIVDALLEIMEASMKDIPSCDWLQQWTDLARRFAFQYNPALQPRAIIVFGCISKTVTDSEIKQLLKIMMKALESFNDLTLIEAIVMCLTRLQPLLRSDSSIHRFLFWVAISVLQLDEQSLYTAGLALLEQNLHTLDNMGLFDREPLEKIMMETRDPLEWHFKQLDHAMGLSFKANFNFALVGHLLKGFRHPAQTTTSRTIRVLNQLLSITVKPTNRDKFEVTPQTVPYLAALVSVSEEVRSRCHLKHRTSQYMMKESPSSDSLNTDMAAGAFSSSSSSTTGPMIPVPPLQSQVMVTPDIQTPSSMTPPPVATPMTRRQKSWEVLDLGPTNAARLQKGAPHTNQPQQPGNSSKVWKSLDDPNPRPPFQNRSNSMPTPGSKKDGTKPVMSQSRSGRVSVSNENNVLLDPEVLTDYPTQVLVLTVLATLVRNTTDENEARILYEYLAEASVVFPKVFPVIHSLLDAKINNVLSLCHDQAILNAVQSIIQNMIACEDPSQQQLSYLQSIGFGGLWRFAGTFKSAQSDTAELLVNCLEAMMVENCLPGDDLDILNPYPSSLGISSNLNLSSSMSSLSVSSMHSPTDKDTADKNGSIANSNRMRHGSANNLPGNKRPGSFKRKDSKKKVMETIEN</sequence>
<organism evidence="6 7">
    <name type="scientific">Magallana gigas</name>
    <name type="common">Pacific oyster</name>
    <name type="synonym">Crassostrea gigas</name>
    <dbReference type="NCBI Taxonomy" id="29159"/>
    <lineage>
        <taxon>Eukaryota</taxon>
        <taxon>Metazoa</taxon>
        <taxon>Spiralia</taxon>
        <taxon>Lophotrochozoa</taxon>
        <taxon>Mollusca</taxon>
        <taxon>Bivalvia</taxon>
        <taxon>Autobranchia</taxon>
        <taxon>Pteriomorphia</taxon>
        <taxon>Ostreida</taxon>
        <taxon>Ostreoidea</taxon>
        <taxon>Ostreidae</taxon>
        <taxon>Magallana</taxon>
    </lineage>
</organism>
<dbReference type="SMART" id="SM00516">
    <property type="entry name" value="SEC14"/>
    <property type="match status" value="1"/>
</dbReference>
<dbReference type="GO" id="GO:0005096">
    <property type="term" value="F:GTPase activator activity"/>
    <property type="evidence" value="ECO:0007669"/>
    <property type="project" value="UniProtKB-KW"/>
</dbReference>
<proteinExistence type="predicted"/>
<dbReference type="InterPro" id="IPR039360">
    <property type="entry name" value="Ras_GTPase"/>
</dbReference>
<dbReference type="InterPro" id="IPR001936">
    <property type="entry name" value="RasGAP_dom"/>
</dbReference>
<feature type="compositionally biased region" description="Polar residues" evidence="3">
    <location>
        <begin position="2600"/>
        <end position="2613"/>
    </location>
</feature>
<feature type="region of interest" description="Disordered" evidence="3">
    <location>
        <begin position="2593"/>
        <end position="2659"/>
    </location>
</feature>
<dbReference type="InterPro" id="IPR016024">
    <property type="entry name" value="ARM-type_fold"/>
</dbReference>
<reference evidence="6" key="1">
    <citation type="submission" date="2022-08" db="UniProtKB">
        <authorList>
            <consortium name="EnsemblMetazoa"/>
        </authorList>
    </citation>
    <scope>IDENTIFICATION</scope>
    <source>
        <strain evidence="6">05x7-T-G4-1.051#20</strain>
    </source>
</reference>
<dbReference type="Gene3D" id="3.40.525.10">
    <property type="entry name" value="CRAL-TRIO lipid binding domain"/>
    <property type="match status" value="1"/>
</dbReference>
<evidence type="ECO:0008006" key="8">
    <source>
        <dbReference type="Google" id="ProtNLM"/>
    </source>
</evidence>
<dbReference type="SUPFAM" id="SSF48350">
    <property type="entry name" value="GTPase activation domain, GAP"/>
    <property type="match status" value="2"/>
</dbReference>
<dbReference type="Pfam" id="PF21877">
    <property type="entry name" value="PH_NF1"/>
    <property type="match status" value="1"/>
</dbReference>
<feature type="domain" description="CRAL-TRIO" evidence="5">
    <location>
        <begin position="1634"/>
        <end position="1792"/>
    </location>
</feature>
<name>A0A8W8KDX2_MAGGI</name>
<evidence type="ECO:0000313" key="6">
    <source>
        <dbReference type="EnsemblMetazoa" id="G23093.5:cds"/>
    </source>
</evidence>
<dbReference type="PANTHER" id="PTHR10194">
    <property type="entry name" value="RAS GTPASE-ACTIVATING PROTEINS"/>
    <property type="match status" value="1"/>
</dbReference>
<dbReference type="PANTHER" id="PTHR10194:SF142">
    <property type="entry name" value="NEUROFIBROMIN"/>
    <property type="match status" value="1"/>
</dbReference>
<dbReference type="FunFam" id="1.10.506.10:FF:000014">
    <property type="entry name" value="Neurofibromin 1"/>
    <property type="match status" value="1"/>
</dbReference>
<protein>
    <recommendedName>
        <fullName evidence="8">Neurofibromin</fullName>
    </recommendedName>
</protein>
<dbReference type="FunFam" id="1.10.506.10:FF:000015">
    <property type="entry name" value="Neurofibromin isoform 1"/>
    <property type="match status" value="1"/>
</dbReference>
<evidence type="ECO:0000259" key="4">
    <source>
        <dbReference type="PROSITE" id="PS50018"/>
    </source>
</evidence>
<evidence type="ECO:0000259" key="5">
    <source>
        <dbReference type="PROSITE" id="PS50191"/>
    </source>
</evidence>
<dbReference type="CDD" id="cd00170">
    <property type="entry name" value="SEC14"/>
    <property type="match status" value="1"/>
</dbReference>
<dbReference type="Gene3D" id="1.10.506.10">
    <property type="entry name" value="GTPase Activation - p120gap, domain 1"/>
    <property type="match status" value="3"/>
</dbReference>
<feature type="region of interest" description="Disordered" evidence="3">
    <location>
        <begin position="2558"/>
        <end position="2577"/>
    </location>
</feature>
<feature type="compositionally biased region" description="Polar residues" evidence="3">
    <location>
        <begin position="2646"/>
        <end position="2659"/>
    </location>
</feature>
<dbReference type="Gene3D" id="2.30.29.30">
    <property type="entry name" value="Pleckstrin-homology domain (PH domain)/Phosphotyrosine-binding domain (PTB)"/>
    <property type="match status" value="1"/>
</dbReference>
<dbReference type="InterPro" id="IPR036865">
    <property type="entry name" value="CRAL-TRIO_dom_sf"/>
</dbReference>
<dbReference type="InterPro" id="IPR011993">
    <property type="entry name" value="PH-like_dom_sf"/>
</dbReference>
<feature type="compositionally biased region" description="Polar residues" evidence="3">
    <location>
        <begin position="2850"/>
        <end position="2866"/>
    </location>
</feature>
<evidence type="ECO:0000256" key="3">
    <source>
        <dbReference type="SAM" id="MobiDB-lite"/>
    </source>
</evidence>
<keyword evidence="2" id="KW-0597">Phosphoprotein</keyword>
<evidence type="ECO:0000256" key="2">
    <source>
        <dbReference type="ARBA" id="ARBA00022553"/>
    </source>
</evidence>
<keyword evidence="1" id="KW-0343">GTPase activation</keyword>
<feature type="region of interest" description="Disordered" evidence="3">
    <location>
        <begin position="2514"/>
        <end position="2549"/>
    </location>
</feature>
<dbReference type="InterPro" id="IPR054071">
    <property type="entry name" value="PH_NF1"/>
</dbReference>
<dbReference type="PROSITE" id="PS50191">
    <property type="entry name" value="CRAL_TRIO"/>
    <property type="match status" value="1"/>
</dbReference>
<dbReference type="InterPro" id="IPR001251">
    <property type="entry name" value="CRAL-TRIO_dom"/>
</dbReference>
<dbReference type="CDD" id="cd05130">
    <property type="entry name" value="RasGAP_Neurofibromin"/>
    <property type="match status" value="1"/>
</dbReference>
<dbReference type="Pfam" id="PF00616">
    <property type="entry name" value="RasGAP"/>
    <property type="match status" value="2"/>
</dbReference>
<dbReference type="CDD" id="cd13313">
    <property type="entry name" value="PH_NF1"/>
    <property type="match status" value="1"/>
</dbReference>
<dbReference type="EnsemblMetazoa" id="G23093.5">
    <property type="protein sequence ID" value="G23093.5:cds"/>
    <property type="gene ID" value="G23093"/>
</dbReference>
<dbReference type="Proteomes" id="UP000005408">
    <property type="component" value="Unassembled WGS sequence"/>
</dbReference>
<evidence type="ECO:0000313" key="7">
    <source>
        <dbReference type="Proteomes" id="UP000005408"/>
    </source>
</evidence>
<dbReference type="InterPro" id="IPR008936">
    <property type="entry name" value="Rho_GTPase_activation_prot"/>
</dbReference>
<dbReference type="SMART" id="SM00323">
    <property type="entry name" value="RasGAP"/>
    <property type="match status" value="1"/>
</dbReference>
<evidence type="ECO:0000256" key="1">
    <source>
        <dbReference type="ARBA" id="ARBA00022468"/>
    </source>
</evidence>
<dbReference type="PROSITE" id="PS50018">
    <property type="entry name" value="RAS_GTPASE_ACTIV_2"/>
    <property type="match status" value="1"/>
</dbReference>
<feature type="region of interest" description="Disordered" evidence="3">
    <location>
        <begin position="2830"/>
        <end position="2889"/>
    </location>
</feature>
<dbReference type="SUPFAM" id="SSF48371">
    <property type="entry name" value="ARM repeat"/>
    <property type="match status" value="2"/>
</dbReference>